<sequence length="147" mass="17853">MINFEDRFMEIQSDMVSLGLEYVRWQADKVYIYSISEQELVSFNIFFKINNSLVKIHKVNSVLVNKVDDSIQFELLHYGNEDIEKIISLCKEYNREHPTEMWLLYDVKNNTLESRYSYEARYEKDEELIPRLEFDKWFEEINAEENK</sequence>
<accession>A0A6I4RB54</accession>
<proteinExistence type="predicted"/>
<organism evidence="1 2">
    <name type="scientific">Streptococcus zhangguiae</name>
    <dbReference type="NCBI Taxonomy" id="2664091"/>
    <lineage>
        <taxon>Bacteria</taxon>
        <taxon>Bacillati</taxon>
        <taxon>Bacillota</taxon>
        <taxon>Bacilli</taxon>
        <taxon>Lactobacillales</taxon>
        <taxon>Streptococcaceae</taxon>
        <taxon>Streptococcus</taxon>
    </lineage>
</organism>
<evidence type="ECO:0008006" key="3">
    <source>
        <dbReference type="Google" id="ProtNLM"/>
    </source>
</evidence>
<dbReference type="EMBL" id="WUBJ01000003">
    <property type="protein sequence ID" value="MWV55908.1"/>
    <property type="molecule type" value="Genomic_DNA"/>
</dbReference>
<comment type="caution">
    <text evidence="1">The sequence shown here is derived from an EMBL/GenBank/DDBJ whole genome shotgun (WGS) entry which is preliminary data.</text>
</comment>
<reference evidence="1 2" key="1">
    <citation type="submission" date="2019-10" db="EMBL/GenBank/DDBJ databases">
        <title>Streptococcis sp, isolated from the respiratory tract of Marmot.</title>
        <authorList>
            <person name="Zhang G."/>
        </authorList>
    </citation>
    <scope>NUCLEOTIDE SEQUENCE [LARGE SCALE GENOMIC DNA]</scope>
    <source>
        <strain evidence="2">zg-70</strain>
    </source>
</reference>
<dbReference type="Proteomes" id="UP000435423">
    <property type="component" value="Unassembled WGS sequence"/>
</dbReference>
<name>A0A6I4RB54_9STRE</name>
<evidence type="ECO:0000313" key="1">
    <source>
        <dbReference type="EMBL" id="MWV55908.1"/>
    </source>
</evidence>
<gene>
    <name evidence="1" type="ORF">GGH11_02790</name>
</gene>
<protein>
    <recommendedName>
        <fullName evidence="3">DUF600 family protein</fullName>
    </recommendedName>
</protein>
<evidence type="ECO:0000313" key="2">
    <source>
        <dbReference type="Proteomes" id="UP000435423"/>
    </source>
</evidence>
<dbReference type="AlphaFoldDB" id="A0A6I4RB54"/>
<dbReference type="RefSeq" id="WP_160463155.1">
    <property type="nucleotide sequence ID" value="NZ_JABFQT010000003.1"/>
</dbReference>